<organism evidence="2 3">
    <name type="scientific">Candidatus Aquicultor secundus</name>
    <dbReference type="NCBI Taxonomy" id="1973895"/>
    <lineage>
        <taxon>Bacteria</taxon>
        <taxon>Bacillati</taxon>
        <taxon>Actinomycetota</taxon>
        <taxon>Candidatus Aquicultoria</taxon>
        <taxon>Candidatus Aquicultorales</taxon>
        <taxon>Candidatus Aquicultoraceae</taxon>
        <taxon>Candidatus Aquicultor</taxon>
    </lineage>
</organism>
<evidence type="ECO:0000313" key="2">
    <source>
        <dbReference type="EMBL" id="PIZ41780.1"/>
    </source>
</evidence>
<dbReference type="Proteomes" id="UP000230956">
    <property type="component" value="Unassembled WGS sequence"/>
</dbReference>
<keyword evidence="1" id="KW-1133">Transmembrane helix</keyword>
<feature type="transmembrane region" description="Helical" evidence="1">
    <location>
        <begin position="21"/>
        <end position="43"/>
    </location>
</feature>
<sequence length="199" mass="22356">MIKININLLPREIQDKRSGEKMIIFALLALVGFAGILGAIYAFNSWQIKMSEDRLAMLQNQTARMNTTIDGLRVYEHRLQEIQRRKQVMEKAVAGQIFWSKVLEEIMIATPNDVSLASLNGTADGITFDGSIMDPEDNPDQGHKPVAKWLLRLADMKPQPDVWLSSATKDETKHTIHFANTIKFKELPTLPAPPTTSGK</sequence>
<reference evidence="3" key="1">
    <citation type="submission" date="2017-09" db="EMBL/GenBank/DDBJ databases">
        <title>Depth-based differentiation of microbial function through sediment-hosted aquifers and enrichment of novel symbionts in the deep terrestrial subsurface.</title>
        <authorList>
            <person name="Probst A.J."/>
            <person name="Ladd B."/>
            <person name="Jarett J.K."/>
            <person name="Geller-Mcgrath D.E."/>
            <person name="Sieber C.M.K."/>
            <person name="Emerson J.B."/>
            <person name="Anantharaman K."/>
            <person name="Thomas B.C."/>
            <person name="Malmstrom R."/>
            <person name="Stieglmeier M."/>
            <person name="Klingl A."/>
            <person name="Woyke T."/>
            <person name="Ryan C.M."/>
            <person name="Banfield J.F."/>
        </authorList>
    </citation>
    <scope>NUCLEOTIDE SEQUENCE [LARGE SCALE GENOMIC DNA]</scope>
</reference>
<dbReference type="AlphaFoldDB" id="A0A2M7TA38"/>
<accession>A0A2M7TA38</accession>
<keyword evidence="1" id="KW-0472">Membrane</keyword>
<proteinExistence type="predicted"/>
<dbReference type="PANTHER" id="PTHR40278">
    <property type="entry name" value="DNA UTILIZATION PROTEIN HOFN"/>
    <property type="match status" value="1"/>
</dbReference>
<dbReference type="PANTHER" id="PTHR40278:SF1">
    <property type="entry name" value="DNA UTILIZATION PROTEIN HOFN"/>
    <property type="match status" value="1"/>
</dbReference>
<protein>
    <submittedName>
        <fullName evidence="2">Uncharacterized protein</fullName>
    </submittedName>
</protein>
<dbReference type="InterPro" id="IPR052534">
    <property type="entry name" value="Extracell_DNA_Util/SecSys_Comp"/>
</dbReference>
<comment type="caution">
    <text evidence="2">The sequence shown here is derived from an EMBL/GenBank/DDBJ whole genome shotgun (WGS) entry which is preliminary data.</text>
</comment>
<dbReference type="EMBL" id="PFNG01000043">
    <property type="protein sequence ID" value="PIZ41780.1"/>
    <property type="molecule type" value="Genomic_DNA"/>
</dbReference>
<dbReference type="RefSeq" id="WP_286678007.1">
    <property type="nucleotide sequence ID" value="NZ_MNXI01000052.1"/>
</dbReference>
<name>A0A2M7TA38_9ACTN</name>
<keyword evidence="1" id="KW-0812">Transmembrane</keyword>
<gene>
    <name evidence="2" type="ORF">COY37_01835</name>
</gene>
<evidence type="ECO:0000313" key="3">
    <source>
        <dbReference type="Proteomes" id="UP000230956"/>
    </source>
</evidence>
<evidence type="ECO:0000256" key="1">
    <source>
        <dbReference type="SAM" id="Phobius"/>
    </source>
</evidence>